<accession>A0A830HAB5</accession>
<evidence type="ECO:0000256" key="2">
    <source>
        <dbReference type="ARBA" id="ARBA00005189"/>
    </source>
</evidence>
<dbReference type="InterPro" id="IPR045252">
    <property type="entry name" value="LPCAT1-like"/>
</dbReference>
<evidence type="ECO:0000313" key="16">
    <source>
        <dbReference type="EMBL" id="GHP03582.1"/>
    </source>
</evidence>
<evidence type="ECO:0000256" key="3">
    <source>
        <dbReference type="ARBA" id="ARBA00008655"/>
    </source>
</evidence>
<dbReference type="InterPro" id="IPR002123">
    <property type="entry name" value="Plipid/glycerol_acylTrfase"/>
</dbReference>
<keyword evidence="7 14" id="KW-1133">Transmembrane helix</keyword>
<keyword evidence="17" id="KW-1185">Reference proteome</keyword>
<evidence type="ECO:0000259" key="15">
    <source>
        <dbReference type="SMART" id="SM00563"/>
    </source>
</evidence>
<dbReference type="Proteomes" id="UP000660262">
    <property type="component" value="Unassembled WGS sequence"/>
</dbReference>
<feature type="region of interest" description="Disordered" evidence="13">
    <location>
        <begin position="339"/>
        <end position="382"/>
    </location>
</feature>
<keyword evidence="5" id="KW-0808">Transferase</keyword>
<feature type="transmembrane region" description="Helical" evidence="14">
    <location>
        <begin position="34"/>
        <end position="59"/>
    </location>
</feature>
<dbReference type="Pfam" id="PF01553">
    <property type="entry name" value="Acyltransferase"/>
    <property type="match status" value="1"/>
</dbReference>
<keyword evidence="11" id="KW-1208">Phospholipid metabolism</keyword>
<dbReference type="EMBL" id="BNJQ01000005">
    <property type="protein sequence ID" value="GHP03582.1"/>
    <property type="molecule type" value="Genomic_DNA"/>
</dbReference>
<dbReference type="PANTHER" id="PTHR23063">
    <property type="entry name" value="PHOSPHOLIPID ACYLTRANSFERASE"/>
    <property type="match status" value="1"/>
</dbReference>
<evidence type="ECO:0000256" key="10">
    <source>
        <dbReference type="ARBA" id="ARBA00023209"/>
    </source>
</evidence>
<dbReference type="SMART" id="SM00563">
    <property type="entry name" value="PlsC"/>
    <property type="match status" value="1"/>
</dbReference>
<keyword evidence="9 14" id="KW-0472">Membrane</keyword>
<evidence type="ECO:0000256" key="6">
    <source>
        <dbReference type="ARBA" id="ARBA00022692"/>
    </source>
</evidence>
<evidence type="ECO:0000313" key="17">
    <source>
        <dbReference type="Proteomes" id="UP000660262"/>
    </source>
</evidence>
<dbReference type="GO" id="GO:0008374">
    <property type="term" value="F:O-acyltransferase activity"/>
    <property type="evidence" value="ECO:0007669"/>
    <property type="project" value="InterPro"/>
</dbReference>
<dbReference type="GO" id="GO:0008654">
    <property type="term" value="P:phospholipid biosynthetic process"/>
    <property type="evidence" value="ECO:0007669"/>
    <property type="project" value="UniProtKB-KW"/>
</dbReference>
<comment type="pathway">
    <text evidence="2">Lipid metabolism.</text>
</comment>
<evidence type="ECO:0000256" key="7">
    <source>
        <dbReference type="ARBA" id="ARBA00022989"/>
    </source>
</evidence>
<evidence type="ECO:0000256" key="5">
    <source>
        <dbReference type="ARBA" id="ARBA00022679"/>
    </source>
</evidence>
<dbReference type="AlphaFoldDB" id="A0A830HAB5"/>
<organism evidence="16 17">
    <name type="scientific">Pycnococcus provasolii</name>
    <dbReference type="NCBI Taxonomy" id="41880"/>
    <lineage>
        <taxon>Eukaryota</taxon>
        <taxon>Viridiplantae</taxon>
        <taxon>Chlorophyta</taxon>
        <taxon>Pseudoscourfieldiophyceae</taxon>
        <taxon>Pseudoscourfieldiales</taxon>
        <taxon>Pycnococcaceae</taxon>
        <taxon>Pycnococcus</taxon>
    </lineage>
</organism>
<proteinExistence type="inferred from homology"/>
<evidence type="ECO:0000256" key="1">
    <source>
        <dbReference type="ARBA" id="ARBA00004370"/>
    </source>
</evidence>
<keyword evidence="12" id="KW-0012">Acyltransferase</keyword>
<dbReference type="GO" id="GO:0016020">
    <property type="term" value="C:membrane"/>
    <property type="evidence" value="ECO:0007669"/>
    <property type="project" value="UniProtKB-SubCell"/>
</dbReference>
<evidence type="ECO:0000256" key="11">
    <source>
        <dbReference type="ARBA" id="ARBA00023264"/>
    </source>
</evidence>
<dbReference type="CDD" id="cd07991">
    <property type="entry name" value="LPLAT_LPCAT1-like"/>
    <property type="match status" value="1"/>
</dbReference>
<keyword evidence="10" id="KW-0594">Phospholipid biosynthesis</keyword>
<reference evidence="16" key="1">
    <citation type="submission" date="2020-10" db="EMBL/GenBank/DDBJ databases">
        <title>Unveiling of a novel bifunctional photoreceptor, Dualchrome1, isolated from a cosmopolitan green alga.</title>
        <authorList>
            <person name="Suzuki S."/>
            <person name="Kawachi M."/>
        </authorList>
    </citation>
    <scope>NUCLEOTIDE SEQUENCE</scope>
    <source>
        <strain evidence="16">NIES 2893</strain>
    </source>
</reference>
<gene>
    <name evidence="16" type="ORF">PPROV_000233700</name>
</gene>
<evidence type="ECO:0000256" key="12">
    <source>
        <dbReference type="ARBA" id="ARBA00023315"/>
    </source>
</evidence>
<dbReference type="SUPFAM" id="SSF69593">
    <property type="entry name" value="Glycerol-3-phosphate (1)-acyltransferase"/>
    <property type="match status" value="1"/>
</dbReference>
<sequence>MPSSSASSSMRCALHASPFLETNFPMNMYERAKIALMILSAPVRIVIFVVAFATAFAHFYAATAGADLNKPLATWRRKIVFGAAMWCRIVLVPLGFLYINTKGFENYTPDMRSGKKRIVICINHVSWVDSFLLVIFFQPCSVTKKTIANLPLIGRGVRAFQPVLVDRVEAASAGADATNVGAKAGNKAALVVERIFDDRYPNIAMAPEGTTTNGRTVVRFKRGAFVAGVPVLPVVIRYPCKNYNIAWTLRDDNFAFLRLASQLYNRCEVKIMPLYTPSEAERADAGLYATNMQRLFANELGEKPSDQDLTTQFQLMYHGVQVRNDGVTIDAPEDFVKNGYPYDAPQPHLPPSSSPTRVYHAKSNEEDSSARLRRQVGAARAA</sequence>
<protein>
    <recommendedName>
        <fullName evidence="15">Phospholipid/glycerol acyltransferase domain-containing protein</fullName>
    </recommendedName>
</protein>
<comment type="subcellular location">
    <subcellularLocation>
        <location evidence="1">Membrane</location>
    </subcellularLocation>
</comment>
<evidence type="ECO:0000256" key="4">
    <source>
        <dbReference type="ARBA" id="ARBA00022516"/>
    </source>
</evidence>
<evidence type="ECO:0000256" key="8">
    <source>
        <dbReference type="ARBA" id="ARBA00023098"/>
    </source>
</evidence>
<comment type="caution">
    <text evidence="16">The sequence shown here is derived from an EMBL/GenBank/DDBJ whole genome shotgun (WGS) entry which is preliminary data.</text>
</comment>
<keyword evidence="8" id="KW-0443">Lipid metabolism</keyword>
<evidence type="ECO:0000256" key="14">
    <source>
        <dbReference type="SAM" id="Phobius"/>
    </source>
</evidence>
<keyword evidence="6 14" id="KW-0812">Transmembrane</keyword>
<evidence type="ECO:0000256" key="13">
    <source>
        <dbReference type="SAM" id="MobiDB-lite"/>
    </source>
</evidence>
<feature type="domain" description="Phospholipid/glycerol acyltransferase" evidence="15">
    <location>
        <begin position="118"/>
        <end position="239"/>
    </location>
</feature>
<name>A0A830HAB5_9CHLO</name>
<keyword evidence="4" id="KW-0444">Lipid biosynthesis</keyword>
<dbReference type="OrthoDB" id="272512at2759"/>
<feature type="transmembrane region" description="Helical" evidence="14">
    <location>
        <begin position="79"/>
        <end position="98"/>
    </location>
</feature>
<comment type="similarity">
    <text evidence="3">Belongs to the 1-acyl-sn-glycerol-3-phosphate acyltransferase family.</text>
</comment>
<dbReference type="PANTHER" id="PTHR23063:SF59">
    <property type="entry name" value="ACYLTRANSFERASE"/>
    <property type="match status" value="1"/>
</dbReference>
<evidence type="ECO:0000256" key="9">
    <source>
        <dbReference type="ARBA" id="ARBA00023136"/>
    </source>
</evidence>